<feature type="compositionally biased region" description="Pro residues" evidence="1">
    <location>
        <begin position="39"/>
        <end position="56"/>
    </location>
</feature>
<dbReference type="PROSITE" id="PS51318">
    <property type="entry name" value="TAT"/>
    <property type="match status" value="1"/>
</dbReference>
<evidence type="ECO:0000256" key="2">
    <source>
        <dbReference type="SAM" id="Phobius"/>
    </source>
</evidence>
<keyword evidence="6" id="KW-1185">Reference proteome</keyword>
<feature type="region of interest" description="Disordered" evidence="1">
    <location>
        <begin position="237"/>
        <end position="301"/>
    </location>
</feature>
<dbReference type="InterPro" id="IPR006311">
    <property type="entry name" value="TAT_signal"/>
</dbReference>
<evidence type="ECO:0000313" key="6">
    <source>
        <dbReference type="Proteomes" id="UP000533598"/>
    </source>
</evidence>
<organism evidence="5 6">
    <name type="scientific">Crossiella cryophila</name>
    <dbReference type="NCBI Taxonomy" id="43355"/>
    <lineage>
        <taxon>Bacteria</taxon>
        <taxon>Bacillati</taxon>
        <taxon>Actinomycetota</taxon>
        <taxon>Actinomycetes</taxon>
        <taxon>Pseudonocardiales</taxon>
        <taxon>Pseudonocardiaceae</taxon>
        <taxon>Crossiella</taxon>
    </lineage>
</organism>
<name>A0A7W7CGJ0_9PSEU</name>
<evidence type="ECO:0000313" key="5">
    <source>
        <dbReference type="EMBL" id="MBB4680774.1"/>
    </source>
</evidence>
<dbReference type="InterPro" id="IPR012347">
    <property type="entry name" value="Ferritin-like"/>
</dbReference>
<proteinExistence type="predicted"/>
<feature type="chain" id="PRO_5030708411" evidence="3">
    <location>
        <begin position="35"/>
        <end position="332"/>
    </location>
</feature>
<dbReference type="EMBL" id="JACHMH010000001">
    <property type="protein sequence ID" value="MBB4680774.1"/>
    <property type="molecule type" value="Genomic_DNA"/>
</dbReference>
<dbReference type="PANTHER" id="PTHR38593">
    <property type="entry name" value="BLR2558 PROTEIN"/>
    <property type="match status" value="1"/>
</dbReference>
<dbReference type="Proteomes" id="UP000533598">
    <property type="component" value="Unassembled WGS sequence"/>
</dbReference>
<accession>A0A7W7CGJ0</accession>
<dbReference type="InterPro" id="IPR025419">
    <property type="entry name" value="DUF4142"/>
</dbReference>
<keyword evidence="3" id="KW-0732">Signal</keyword>
<feature type="compositionally biased region" description="Low complexity" evidence="1">
    <location>
        <begin position="237"/>
        <end position="282"/>
    </location>
</feature>
<dbReference type="Gene3D" id="1.20.1260.10">
    <property type="match status" value="1"/>
</dbReference>
<evidence type="ECO:0000256" key="3">
    <source>
        <dbReference type="SAM" id="SignalP"/>
    </source>
</evidence>
<feature type="region of interest" description="Disordered" evidence="1">
    <location>
        <begin position="33"/>
        <end position="88"/>
    </location>
</feature>
<reference evidence="5 6" key="1">
    <citation type="submission" date="2020-08" db="EMBL/GenBank/DDBJ databases">
        <title>Sequencing the genomes of 1000 actinobacteria strains.</title>
        <authorList>
            <person name="Klenk H.-P."/>
        </authorList>
    </citation>
    <scope>NUCLEOTIDE SEQUENCE [LARGE SCALE GENOMIC DNA]</scope>
    <source>
        <strain evidence="5 6">DSM 44230</strain>
    </source>
</reference>
<keyword evidence="2" id="KW-1133">Transmembrane helix</keyword>
<dbReference type="RefSeq" id="WP_185006826.1">
    <property type="nucleotide sequence ID" value="NZ_BAAAUI010000062.1"/>
</dbReference>
<dbReference type="Pfam" id="PF13628">
    <property type="entry name" value="DUF4142"/>
    <property type="match status" value="1"/>
</dbReference>
<gene>
    <name evidence="5" type="ORF">HNR67_006892</name>
</gene>
<dbReference type="PANTHER" id="PTHR38593:SF1">
    <property type="entry name" value="BLR2558 PROTEIN"/>
    <property type="match status" value="1"/>
</dbReference>
<sequence>MATDTPVRSRFLRGSALAVAATAVAFAAAGAALADEPTGAPPPPASSKPAAPPPSAKAPAPTSPVTQLDEETSGSGWTQTECGPLGPADRDLLVKVRQAGLWEMPMGDEAQVRAAAPRVKEVGRLIMKDHEVLDTRVKKVAGQLAVELPAEPNADQQGWMAELRGATGPAFDQLFADRLRAAHGKVFTVVAAVRSGTRNTLVREFAQEAINAVMRHMTLLESTKMVNFEELPLAPNPDAAKPPAAAPSTGGAAVPGSTKAPAAAKPSVKAKPTPAAPAQQPVDEPQSRDVANASSSSWSEDAGGGGMILLVLLLCTGLAAATIGVVRFVQSR</sequence>
<keyword evidence="2" id="KW-0812">Transmembrane</keyword>
<protein>
    <submittedName>
        <fullName evidence="5">Putative outer membrane protein</fullName>
    </submittedName>
</protein>
<evidence type="ECO:0000259" key="4">
    <source>
        <dbReference type="Pfam" id="PF13628"/>
    </source>
</evidence>
<feature type="transmembrane region" description="Helical" evidence="2">
    <location>
        <begin position="307"/>
        <end position="329"/>
    </location>
</feature>
<dbReference type="AlphaFoldDB" id="A0A7W7CGJ0"/>
<comment type="caution">
    <text evidence="5">The sequence shown here is derived from an EMBL/GenBank/DDBJ whole genome shotgun (WGS) entry which is preliminary data.</text>
</comment>
<keyword evidence="2" id="KW-0472">Membrane</keyword>
<evidence type="ECO:0000256" key="1">
    <source>
        <dbReference type="SAM" id="MobiDB-lite"/>
    </source>
</evidence>
<feature type="domain" description="DUF4142" evidence="4">
    <location>
        <begin position="88"/>
        <end position="218"/>
    </location>
</feature>
<feature type="signal peptide" evidence="3">
    <location>
        <begin position="1"/>
        <end position="34"/>
    </location>
</feature>